<comment type="catalytic activity">
    <reaction evidence="12">
        <text>tRNA(Cys) + L-cysteine + ATP = L-cysteinyl-tRNA(Cys) + AMP + diphosphate</text>
        <dbReference type="Rhea" id="RHEA:17773"/>
        <dbReference type="Rhea" id="RHEA-COMP:9661"/>
        <dbReference type="Rhea" id="RHEA-COMP:9679"/>
        <dbReference type="ChEBI" id="CHEBI:30616"/>
        <dbReference type="ChEBI" id="CHEBI:33019"/>
        <dbReference type="ChEBI" id="CHEBI:35235"/>
        <dbReference type="ChEBI" id="CHEBI:78442"/>
        <dbReference type="ChEBI" id="CHEBI:78517"/>
        <dbReference type="ChEBI" id="CHEBI:456215"/>
        <dbReference type="EC" id="6.1.1.16"/>
    </reaction>
</comment>
<dbReference type="GO" id="GO:0004817">
    <property type="term" value="F:cysteine-tRNA ligase activity"/>
    <property type="evidence" value="ECO:0007669"/>
    <property type="project" value="UniProtKB-UniRule"/>
</dbReference>
<dbReference type="Pfam" id="PF23493">
    <property type="entry name" value="CysS_C"/>
    <property type="match status" value="1"/>
</dbReference>
<dbReference type="AlphaFoldDB" id="A0A1G1YQJ5"/>
<dbReference type="GO" id="GO:0005524">
    <property type="term" value="F:ATP binding"/>
    <property type="evidence" value="ECO:0007669"/>
    <property type="project" value="UniProtKB-UniRule"/>
</dbReference>
<gene>
    <name evidence="12" type="primary">cysS</name>
    <name evidence="14" type="ORF">A2951_03055</name>
</gene>
<evidence type="ECO:0000256" key="1">
    <source>
        <dbReference type="ARBA" id="ARBA00004496"/>
    </source>
</evidence>
<dbReference type="HAMAP" id="MF_00041">
    <property type="entry name" value="Cys_tRNA_synth"/>
    <property type="match status" value="1"/>
</dbReference>
<dbReference type="EMBL" id="MHIQ01000030">
    <property type="protein sequence ID" value="OGY54623.1"/>
    <property type="molecule type" value="Genomic_DNA"/>
</dbReference>
<feature type="short sequence motif" description="'KMSKS' region" evidence="12">
    <location>
        <begin position="285"/>
        <end position="289"/>
    </location>
</feature>
<dbReference type="GO" id="GO:0005829">
    <property type="term" value="C:cytosol"/>
    <property type="evidence" value="ECO:0007669"/>
    <property type="project" value="TreeGrafter"/>
</dbReference>
<proteinExistence type="inferred from homology"/>
<feature type="binding site" evidence="12">
    <location>
        <position position="228"/>
    </location>
    <ligand>
        <name>Zn(2+)</name>
        <dbReference type="ChEBI" id="CHEBI:29105"/>
    </ligand>
</feature>
<comment type="caution">
    <text evidence="14">The sequence shown here is derived from an EMBL/GenBank/DDBJ whole genome shotgun (WGS) entry which is preliminary data.</text>
</comment>
<feature type="short sequence motif" description="'HIGH' region" evidence="12">
    <location>
        <begin position="32"/>
        <end position="42"/>
    </location>
</feature>
<evidence type="ECO:0000259" key="13">
    <source>
        <dbReference type="SMART" id="SM00840"/>
    </source>
</evidence>
<dbReference type="Gene3D" id="1.20.120.640">
    <property type="entry name" value="Anticodon-binding domain of a subclass of class I aminoacyl-tRNA synthetases"/>
    <property type="match status" value="1"/>
</dbReference>
<dbReference type="PANTHER" id="PTHR10890:SF3">
    <property type="entry name" value="CYSTEINE--TRNA LIGASE, CYTOPLASMIC"/>
    <property type="match status" value="1"/>
</dbReference>
<dbReference type="Proteomes" id="UP000178944">
    <property type="component" value="Unassembled WGS sequence"/>
</dbReference>
<keyword evidence="4 12" id="KW-0963">Cytoplasm</keyword>
<keyword evidence="8 12" id="KW-0862">Zinc</keyword>
<protein>
    <recommendedName>
        <fullName evidence="12">Cysteine--tRNA ligase</fullName>
        <ecNumber evidence="12">6.1.1.16</ecNumber>
    </recommendedName>
    <alternativeName>
        <fullName evidence="12">Cysteinyl-tRNA synthetase</fullName>
        <shortName evidence="12">CysRS</shortName>
    </alternativeName>
</protein>
<dbReference type="InterPro" id="IPR014729">
    <property type="entry name" value="Rossmann-like_a/b/a_fold"/>
</dbReference>
<keyword evidence="6 12" id="KW-0479">Metal-binding</keyword>
<comment type="subunit">
    <text evidence="3 12">Monomer.</text>
</comment>
<dbReference type="PANTHER" id="PTHR10890">
    <property type="entry name" value="CYSTEINYL-TRNA SYNTHETASE"/>
    <property type="match status" value="1"/>
</dbReference>
<dbReference type="GO" id="GO:0006423">
    <property type="term" value="P:cysteinyl-tRNA aminoacylation"/>
    <property type="evidence" value="ECO:0007669"/>
    <property type="project" value="UniProtKB-UniRule"/>
</dbReference>
<evidence type="ECO:0000256" key="10">
    <source>
        <dbReference type="ARBA" id="ARBA00022917"/>
    </source>
</evidence>
<feature type="binding site" evidence="12">
    <location>
        <position position="288"/>
    </location>
    <ligand>
        <name>ATP</name>
        <dbReference type="ChEBI" id="CHEBI:30616"/>
    </ligand>
</feature>
<evidence type="ECO:0000256" key="3">
    <source>
        <dbReference type="ARBA" id="ARBA00011245"/>
    </source>
</evidence>
<evidence type="ECO:0000256" key="9">
    <source>
        <dbReference type="ARBA" id="ARBA00022840"/>
    </source>
</evidence>
<keyword evidence="11 12" id="KW-0030">Aminoacyl-tRNA synthetase</keyword>
<keyword evidence="5 12" id="KW-0436">Ligase</keyword>
<evidence type="ECO:0000256" key="8">
    <source>
        <dbReference type="ARBA" id="ARBA00022833"/>
    </source>
</evidence>
<accession>A0A1G1YQJ5</accession>
<feature type="domain" description="Cysteinyl-tRNA synthetase class Ia DALR" evidence="13">
    <location>
        <begin position="359"/>
        <end position="414"/>
    </location>
</feature>
<feature type="binding site" evidence="12">
    <location>
        <position position="253"/>
    </location>
    <ligand>
        <name>Zn(2+)</name>
        <dbReference type="ChEBI" id="CHEBI:29105"/>
    </ligand>
</feature>
<organism evidence="14 15">
    <name type="scientific">Candidatus Buchananbacteria bacterium RIFCSPLOWO2_01_FULL_56_15</name>
    <dbReference type="NCBI Taxonomy" id="1797547"/>
    <lineage>
        <taxon>Bacteria</taxon>
        <taxon>Candidatus Buchananiibacteriota</taxon>
    </lineage>
</organism>
<dbReference type="NCBIfam" id="TIGR00435">
    <property type="entry name" value="cysS"/>
    <property type="match status" value="1"/>
</dbReference>
<dbReference type="Gene3D" id="3.40.50.620">
    <property type="entry name" value="HUPs"/>
    <property type="match status" value="1"/>
</dbReference>
<reference evidence="14 15" key="1">
    <citation type="journal article" date="2016" name="Nat. Commun.">
        <title>Thousands of microbial genomes shed light on interconnected biogeochemical processes in an aquifer system.</title>
        <authorList>
            <person name="Anantharaman K."/>
            <person name="Brown C.T."/>
            <person name="Hug L.A."/>
            <person name="Sharon I."/>
            <person name="Castelle C.J."/>
            <person name="Probst A.J."/>
            <person name="Thomas B.C."/>
            <person name="Singh A."/>
            <person name="Wilkins M.J."/>
            <person name="Karaoz U."/>
            <person name="Brodie E.L."/>
            <person name="Williams K.H."/>
            <person name="Hubbard S.S."/>
            <person name="Banfield J.F."/>
        </authorList>
    </citation>
    <scope>NUCLEOTIDE SEQUENCE [LARGE SCALE GENOMIC DNA]</scope>
</reference>
<evidence type="ECO:0000256" key="11">
    <source>
        <dbReference type="ARBA" id="ARBA00023146"/>
    </source>
</evidence>
<feature type="binding site" evidence="12">
    <location>
        <position position="30"/>
    </location>
    <ligand>
        <name>Zn(2+)</name>
        <dbReference type="ChEBI" id="CHEBI:29105"/>
    </ligand>
</feature>
<dbReference type="SUPFAM" id="SSF47323">
    <property type="entry name" value="Anticodon-binding domain of a subclass of class I aminoacyl-tRNA synthetases"/>
    <property type="match status" value="1"/>
</dbReference>
<feature type="binding site" evidence="12">
    <location>
        <position position="257"/>
    </location>
    <ligand>
        <name>Zn(2+)</name>
        <dbReference type="ChEBI" id="CHEBI:29105"/>
    </ligand>
</feature>
<keyword evidence="9 12" id="KW-0067">ATP-binding</keyword>
<dbReference type="InterPro" id="IPR009080">
    <property type="entry name" value="tRNAsynth_Ia_anticodon-bd"/>
</dbReference>
<evidence type="ECO:0000313" key="15">
    <source>
        <dbReference type="Proteomes" id="UP000178944"/>
    </source>
</evidence>
<dbReference type="SUPFAM" id="SSF52374">
    <property type="entry name" value="Nucleotidylyl transferase"/>
    <property type="match status" value="1"/>
</dbReference>
<dbReference type="InterPro" id="IPR015803">
    <property type="entry name" value="Cys-tRNA-ligase"/>
</dbReference>
<dbReference type="InterPro" id="IPR032678">
    <property type="entry name" value="tRNA-synt_1_cat_dom"/>
</dbReference>
<keyword evidence="7 12" id="KW-0547">Nucleotide-binding</keyword>
<evidence type="ECO:0000256" key="7">
    <source>
        <dbReference type="ARBA" id="ARBA00022741"/>
    </source>
</evidence>
<evidence type="ECO:0000256" key="5">
    <source>
        <dbReference type="ARBA" id="ARBA00022598"/>
    </source>
</evidence>
<comment type="cofactor">
    <cofactor evidence="12">
        <name>Zn(2+)</name>
        <dbReference type="ChEBI" id="CHEBI:29105"/>
    </cofactor>
    <text evidence="12">Binds 1 zinc ion per subunit.</text>
</comment>
<dbReference type="EC" id="6.1.1.16" evidence="12"/>
<dbReference type="InterPro" id="IPR024909">
    <property type="entry name" value="Cys-tRNA/MSH_ligase"/>
</dbReference>
<evidence type="ECO:0000256" key="4">
    <source>
        <dbReference type="ARBA" id="ARBA00022490"/>
    </source>
</evidence>
<dbReference type="CDD" id="cd00672">
    <property type="entry name" value="CysRS_core"/>
    <property type="match status" value="1"/>
</dbReference>
<comment type="similarity">
    <text evidence="2 12">Belongs to the class-I aminoacyl-tRNA synthetase family.</text>
</comment>
<evidence type="ECO:0000256" key="6">
    <source>
        <dbReference type="ARBA" id="ARBA00022723"/>
    </source>
</evidence>
<comment type="subcellular location">
    <subcellularLocation>
        <location evidence="1 12">Cytoplasm</location>
    </subcellularLocation>
</comment>
<keyword evidence="10 12" id="KW-0648">Protein biosynthesis</keyword>
<name>A0A1G1YQJ5_9BACT</name>
<evidence type="ECO:0000256" key="12">
    <source>
        <dbReference type="HAMAP-Rule" id="MF_00041"/>
    </source>
</evidence>
<dbReference type="SMART" id="SM00840">
    <property type="entry name" value="DALR_2"/>
    <property type="match status" value="1"/>
</dbReference>
<dbReference type="Pfam" id="PF01406">
    <property type="entry name" value="tRNA-synt_1e"/>
    <property type="match status" value="1"/>
</dbReference>
<dbReference type="PRINTS" id="PR00983">
    <property type="entry name" value="TRNASYNTHCYS"/>
</dbReference>
<evidence type="ECO:0000313" key="14">
    <source>
        <dbReference type="EMBL" id="OGY54623.1"/>
    </source>
</evidence>
<dbReference type="Pfam" id="PF09190">
    <property type="entry name" value="DALR_2"/>
    <property type="match status" value="1"/>
</dbReference>
<dbReference type="InterPro" id="IPR056411">
    <property type="entry name" value="CysS_C"/>
</dbReference>
<dbReference type="GO" id="GO:0008270">
    <property type="term" value="F:zinc ion binding"/>
    <property type="evidence" value="ECO:0007669"/>
    <property type="project" value="UniProtKB-UniRule"/>
</dbReference>
<evidence type="ECO:0000256" key="2">
    <source>
        <dbReference type="ARBA" id="ARBA00005594"/>
    </source>
</evidence>
<dbReference type="InterPro" id="IPR015273">
    <property type="entry name" value="Cys-tRNA-synt_Ia_DALR"/>
</dbReference>
<sequence>MSNLFLYNTLTRRKEAFKPLKGKTVGLYTCGPTVYDFAHIGNLRTYLFEDILKRTLGYNGYRVKHVENITDVGHLVSDADEGEDKMMKALKREGLTSTKQSLLKLADRYTAAFKHDLTLLNILPPGTWVKATDHVKAMVALIKRIEKNGYTYETGDGLYFNTAKLKDYGRLARLDSAGLKAGARVAMGSKKNPTDFALWIKAVGEKQNHVMRWPSPWGKGFPGWHIECSAMSMKYLGDRFDIHCGGVDHIAVHHSNEIAQNEAATGNRAATVWCHGEFLTIDQGRMGKSEGNFITLQTVVDQGFEPLAFRYLTLQTHYRQRLTFSWEALRAAANALQNLQEKISGHEKPKVGCAEYEEKFLNALNDDLNAPQALAVTWDLAKNQKFPLSAKKQTLLKFDRVLGLGLAQTETKAGRVPVEVTQLAEQRQQLRAAKAWAKADELRREIERQGYTVEDTAEGFSIKKTQ</sequence>